<name>A0A377GV41_9FUSO</name>
<dbReference type="AlphaFoldDB" id="A0A377GV41"/>
<dbReference type="SUPFAM" id="SSF53697">
    <property type="entry name" value="SIS domain"/>
    <property type="match status" value="1"/>
</dbReference>
<evidence type="ECO:0000313" key="3">
    <source>
        <dbReference type="Proteomes" id="UP000255328"/>
    </source>
</evidence>
<dbReference type="PANTHER" id="PTHR30390">
    <property type="entry name" value="SEDOHEPTULOSE 7-PHOSPHATE ISOMERASE / DNAA INITIATOR-ASSOCIATING FACTOR FOR REPLICATION INITIATION"/>
    <property type="match status" value="1"/>
</dbReference>
<dbReference type="EMBL" id="UGGU01000003">
    <property type="protein sequence ID" value="STO30819.1"/>
    <property type="molecule type" value="Genomic_DNA"/>
</dbReference>
<dbReference type="Pfam" id="PF13580">
    <property type="entry name" value="SIS_2"/>
    <property type="match status" value="1"/>
</dbReference>
<evidence type="ECO:0000259" key="1">
    <source>
        <dbReference type="PROSITE" id="PS51464"/>
    </source>
</evidence>
<proteinExistence type="predicted"/>
<dbReference type="GO" id="GO:0097367">
    <property type="term" value="F:carbohydrate derivative binding"/>
    <property type="evidence" value="ECO:0007669"/>
    <property type="project" value="InterPro"/>
</dbReference>
<dbReference type="EC" id="5.3.1.28" evidence="2"/>
<accession>A0A377GV41</accession>
<dbReference type="PROSITE" id="PS51464">
    <property type="entry name" value="SIS"/>
    <property type="match status" value="1"/>
</dbReference>
<keyword evidence="2" id="KW-0413">Isomerase</keyword>
<dbReference type="RefSeq" id="WP_115268575.1">
    <property type="nucleotide sequence ID" value="NZ_UGGU01000003.1"/>
</dbReference>
<dbReference type="InterPro" id="IPR050099">
    <property type="entry name" value="SIS_GmhA/DiaA_subfam"/>
</dbReference>
<dbReference type="Gene3D" id="3.40.50.10490">
    <property type="entry name" value="Glucose-6-phosphate isomerase like protein, domain 1"/>
    <property type="match status" value="1"/>
</dbReference>
<sequence>MKETTEKIIEELGNRFSKLVNNIPEIKLTIEALKKMYFSKNKVLICGNGGSATDSLHIVGELGKGFVLQRNIQKDSENKLREFFPKEADYFINNLQEGVSAISLVNEIALMTAYGNDKNSELIFAQQVYVQGKENDILFAISTSGNSKNIINAIKIAKIKGIKVISLTGRDGGEIKKLSDINININEKETFKIQEYHLPIYHNICLALENELFGKE</sequence>
<keyword evidence="3" id="KW-1185">Reference proteome</keyword>
<reference evidence="2 3" key="1">
    <citation type="submission" date="2018-06" db="EMBL/GenBank/DDBJ databases">
        <authorList>
            <consortium name="Pathogen Informatics"/>
            <person name="Doyle S."/>
        </authorList>
    </citation>
    <scope>NUCLEOTIDE SEQUENCE [LARGE SCALE GENOMIC DNA]</scope>
    <source>
        <strain evidence="2 3">NCTC10723</strain>
    </source>
</reference>
<dbReference type="Proteomes" id="UP000255328">
    <property type="component" value="Unassembled WGS sequence"/>
</dbReference>
<dbReference type="InterPro" id="IPR046348">
    <property type="entry name" value="SIS_dom_sf"/>
</dbReference>
<dbReference type="GO" id="GO:1901135">
    <property type="term" value="P:carbohydrate derivative metabolic process"/>
    <property type="evidence" value="ECO:0007669"/>
    <property type="project" value="InterPro"/>
</dbReference>
<dbReference type="CDD" id="cd05006">
    <property type="entry name" value="SIS_GmhA"/>
    <property type="match status" value="1"/>
</dbReference>
<organism evidence="2 3">
    <name type="scientific">Fusobacterium necrogenes</name>
    <dbReference type="NCBI Taxonomy" id="858"/>
    <lineage>
        <taxon>Bacteria</taxon>
        <taxon>Fusobacteriati</taxon>
        <taxon>Fusobacteriota</taxon>
        <taxon>Fusobacteriia</taxon>
        <taxon>Fusobacteriales</taxon>
        <taxon>Fusobacteriaceae</taxon>
        <taxon>Fusobacterium</taxon>
    </lineage>
</organism>
<dbReference type="GO" id="GO:0016853">
    <property type="term" value="F:isomerase activity"/>
    <property type="evidence" value="ECO:0007669"/>
    <property type="project" value="UniProtKB-KW"/>
</dbReference>
<evidence type="ECO:0000313" key="2">
    <source>
        <dbReference type="EMBL" id="STO30819.1"/>
    </source>
</evidence>
<dbReference type="InterPro" id="IPR035461">
    <property type="entry name" value="GmhA/DiaA"/>
</dbReference>
<protein>
    <submittedName>
        <fullName evidence="2">Phosphoheptose isomerase</fullName>
        <ecNumber evidence="2">5.3.1.28</ecNumber>
    </submittedName>
</protein>
<dbReference type="OrthoDB" id="9781311at2"/>
<feature type="domain" description="SIS" evidence="1">
    <location>
        <begin position="29"/>
        <end position="216"/>
    </location>
</feature>
<gene>
    <name evidence="2" type="primary">gmhA_1</name>
    <name evidence="2" type="ORF">NCTC10723_00249</name>
</gene>
<dbReference type="InterPro" id="IPR001347">
    <property type="entry name" value="SIS_dom"/>
</dbReference>
<dbReference type="PANTHER" id="PTHR30390:SF6">
    <property type="entry name" value="DNAA INITIATOR-ASSOCIATING PROTEIN DIAA"/>
    <property type="match status" value="1"/>
</dbReference>